<evidence type="ECO:0000256" key="4">
    <source>
        <dbReference type="ARBA" id="ARBA00022692"/>
    </source>
</evidence>
<keyword evidence="8 11" id="KW-0472">Membrane</keyword>
<evidence type="ECO:0000256" key="5">
    <source>
        <dbReference type="ARBA" id="ARBA00022967"/>
    </source>
</evidence>
<keyword evidence="12" id="KW-0496">Mitochondrion</keyword>
<feature type="transmembrane region" description="Helical" evidence="11">
    <location>
        <begin position="6"/>
        <end position="23"/>
    </location>
</feature>
<dbReference type="GO" id="GO:0016020">
    <property type="term" value="C:membrane"/>
    <property type="evidence" value="ECO:0007669"/>
    <property type="project" value="UniProtKB-SubCell"/>
</dbReference>
<feature type="transmembrane region" description="Helical" evidence="11">
    <location>
        <begin position="30"/>
        <end position="51"/>
    </location>
</feature>
<organism evidence="12">
    <name type="scientific">Histeromerus sp. QL-2013</name>
    <dbReference type="NCBI Taxonomy" id="1421637"/>
    <lineage>
        <taxon>Eukaryota</taxon>
        <taxon>Metazoa</taxon>
        <taxon>Ecdysozoa</taxon>
        <taxon>Arthropoda</taxon>
        <taxon>Hexapoda</taxon>
        <taxon>Insecta</taxon>
        <taxon>Pterygota</taxon>
        <taxon>Neoptera</taxon>
        <taxon>Endopterygota</taxon>
        <taxon>Hymenoptera</taxon>
        <taxon>Apocrita</taxon>
        <taxon>Ichneumonoidea</taxon>
        <taxon>Braconidae</taxon>
        <taxon>Doryctinae</taxon>
        <taxon>Histeromerus</taxon>
    </lineage>
</organism>
<dbReference type="EMBL" id="KF418765">
    <property type="protein sequence ID" value="AHA52448.1"/>
    <property type="molecule type" value="Genomic_DNA"/>
</dbReference>
<feature type="transmembrane region" description="Helical" evidence="11">
    <location>
        <begin position="57"/>
        <end position="80"/>
    </location>
</feature>
<accession>A0A0A6ZKR6</accession>
<sequence>MIFNFNFLLMLFLLSCLMFTFFYKHILLTLISLEFMMINIFINLYYLLIFIKLNMYFISIFIGISICEGILGLSLLVYLIRFSGNDYTNMLNLMKW</sequence>
<name>A0A0A6ZKR6_9HYME</name>
<keyword evidence="5" id="KW-1278">Translocase</keyword>
<evidence type="ECO:0000256" key="11">
    <source>
        <dbReference type="SAM" id="Phobius"/>
    </source>
</evidence>
<evidence type="ECO:0000313" key="12">
    <source>
        <dbReference type="EMBL" id="AHA52448.1"/>
    </source>
</evidence>
<evidence type="ECO:0000256" key="6">
    <source>
        <dbReference type="ARBA" id="ARBA00022989"/>
    </source>
</evidence>
<comment type="catalytic activity">
    <reaction evidence="10">
        <text>a ubiquinone + NADH + 5 H(+)(in) = a ubiquinol + NAD(+) + 4 H(+)(out)</text>
        <dbReference type="Rhea" id="RHEA:29091"/>
        <dbReference type="Rhea" id="RHEA-COMP:9565"/>
        <dbReference type="Rhea" id="RHEA-COMP:9566"/>
        <dbReference type="ChEBI" id="CHEBI:15378"/>
        <dbReference type="ChEBI" id="CHEBI:16389"/>
        <dbReference type="ChEBI" id="CHEBI:17976"/>
        <dbReference type="ChEBI" id="CHEBI:57540"/>
        <dbReference type="ChEBI" id="CHEBI:57945"/>
        <dbReference type="EC" id="7.1.1.2"/>
    </reaction>
</comment>
<evidence type="ECO:0000256" key="2">
    <source>
        <dbReference type="ARBA" id="ARBA00010519"/>
    </source>
</evidence>
<keyword evidence="4 11" id="KW-0812">Transmembrane</keyword>
<evidence type="ECO:0000256" key="3">
    <source>
        <dbReference type="ARBA" id="ARBA00016612"/>
    </source>
</evidence>
<geneLocation type="mitochondrion" evidence="12"/>
<protein>
    <recommendedName>
        <fullName evidence="3">NADH-ubiquinone oxidoreductase chain 4L</fullName>
    </recommendedName>
    <alternativeName>
        <fullName evidence="9">NADH dehydrogenase subunit 4L</fullName>
    </alternativeName>
</protein>
<proteinExistence type="inferred from homology"/>
<comment type="subcellular location">
    <subcellularLocation>
        <location evidence="1">Membrane</location>
        <topology evidence="1">Multi-pass membrane protein</topology>
    </subcellularLocation>
</comment>
<gene>
    <name evidence="12" type="primary">ND4L</name>
</gene>
<dbReference type="Gene3D" id="1.10.287.3510">
    <property type="match status" value="1"/>
</dbReference>
<keyword evidence="7" id="KW-0520">NAD</keyword>
<evidence type="ECO:0000256" key="7">
    <source>
        <dbReference type="ARBA" id="ARBA00023027"/>
    </source>
</evidence>
<keyword evidence="6 11" id="KW-1133">Transmembrane helix</keyword>
<evidence type="ECO:0000256" key="1">
    <source>
        <dbReference type="ARBA" id="ARBA00004141"/>
    </source>
</evidence>
<dbReference type="GO" id="GO:0008137">
    <property type="term" value="F:NADH dehydrogenase (ubiquinone) activity"/>
    <property type="evidence" value="ECO:0007669"/>
    <property type="project" value="UniProtKB-EC"/>
</dbReference>
<dbReference type="Pfam" id="PF00420">
    <property type="entry name" value="Oxidored_q2"/>
    <property type="match status" value="1"/>
</dbReference>
<evidence type="ECO:0000256" key="9">
    <source>
        <dbReference type="ARBA" id="ARBA00031586"/>
    </source>
</evidence>
<reference evidence="12" key="1">
    <citation type="submission" date="2013-07" db="EMBL/GenBank/DDBJ databases">
        <title>The comparative mitochondrial genomes from Braconidae subfamilies and the phylogeny of the Hymenoptera.</title>
        <authorList>
            <person name="Li Q."/>
            <person name="Wei S.J."/>
            <person name="Chen X.X."/>
        </authorList>
    </citation>
    <scope>NUCLEOTIDE SEQUENCE</scope>
</reference>
<dbReference type="InterPro" id="IPR039428">
    <property type="entry name" value="NUOK/Mnh_C1-like"/>
</dbReference>
<comment type="similarity">
    <text evidence="2">Belongs to the complex I subunit 4L family.</text>
</comment>
<dbReference type="AlphaFoldDB" id="A0A0A6ZKR6"/>
<evidence type="ECO:0000256" key="8">
    <source>
        <dbReference type="ARBA" id="ARBA00023136"/>
    </source>
</evidence>
<evidence type="ECO:0000256" key="10">
    <source>
        <dbReference type="ARBA" id="ARBA00049551"/>
    </source>
</evidence>